<reference evidence="3 4" key="1">
    <citation type="submission" date="2018-09" db="EMBL/GenBank/DDBJ databases">
        <title>Murine metabolic-syndrome-specific gut microbial biobank.</title>
        <authorList>
            <person name="Liu C."/>
        </authorList>
    </citation>
    <scope>NUCLEOTIDE SEQUENCE [LARGE SCALE GENOMIC DNA]</scope>
    <source>
        <strain evidence="3 4">0.1xD8-82</strain>
    </source>
</reference>
<gene>
    <name evidence="3" type="ORF">D7V94_05500</name>
</gene>
<dbReference type="OrthoDB" id="9784548at2"/>
<evidence type="ECO:0000313" key="4">
    <source>
        <dbReference type="Proteomes" id="UP000280696"/>
    </source>
</evidence>
<dbReference type="NCBIfam" id="NF047619">
    <property type="entry name" value="NADase_discoid"/>
    <property type="match status" value="1"/>
</dbReference>
<protein>
    <recommendedName>
        <fullName evidence="2">NAD glycohydrolase translocation F5/8 type C domain-containing protein</fullName>
    </recommendedName>
</protein>
<dbReference type="AlphaFoldDB" id="A0A3A9AMH4"/>
<evidence type="ECO:0000259" key="2">
    <source>
        <dbReference type="Pfam" id="PF25302"/>
    </source>
</evidence>
<comment type="caution">
    <text evidence="3">The sequence shown here is derived from an EMBL/GenBank/DDBJ whole genome shotgun (WGS) entry which is preliminary data.</text>
</comment>
<evidence type="ECO:0000313" key="3">
    <source>
        <dbReference type="EMBL" id="RKI92780.1"/>
    </source>
</evidence>
<keyword evidence="4" id="KW-1185">Reference proteome</keyword>
<evidence type="ECO:0000256" key="1">
    <source>
        <dbReference type="SAM" id="MobiDB-lite"/>
    </source>
</evidence>
<name>A0A3A9AMH4_9FIRM</name>
<dbReference type="InterPro" id="IPR057561">
    <property type="entry name" value="NADase_transloc"/>
</dbReference>
<feature type="domain" description="NAD glycohydrolase translocation F5/8 type C" evidence="2">
    <location>
        <begin position="422"/>
        <end position="514"/>
    </location>
</feature>
<accession>A0A3A9AMH4</accession>
<feature type="region of interest" description="Disordered" evidence="1">
    <location>
        <begin position="49"/>
        <end position="71"/>
    </location>
</feature>
<dbReference type="Pfam" id="PF25302">
    <property type="entry name" value="NADase_transloc"/>
    <property type="match status" value="1"/>
</dbReference>
<sequence>MKKENLLSVLLMAIVFIECSLTGCGLAKKTGGQETINVISAKEYAKKAESSKDKDNADNDKPQNNMNGEIKTDGKMLEDCYEYEICRIKESENNDTQKDGLADEYYAVIKGFRGDFGEDFAAKIKKLTQSYYYFTLPETLEGVVVKEIAPNAFQNVDLGSCFKAISLPSGVVSVGKECFRNCGVFKIELAGDAAAENDLGEFSESVERREVIVGDRAFADNPDLWGIWLDNAAPSFGREVFAGCSSKQYLCYRVYRSDYETEPCKALKQLEAYAAENGMEAVEIPDYCSDVPLIRYPKEPYTLTAEVKNFFYGESADDELFCAFTYDDDAPDFGFPEWHIPCGEFCAMSGGKYEITASSELASQDGRYAAKNLIYDRETSWAEGAADYGIGESIRITSGCSYSDKWDGEVFFYEGDIEPDVFDGYMRYTKICVVNGYAKNRETWEENSRAKRMLLYVEDAPYAYLELEDTIRPQYFSLPINDIKAANGVDVHFEFVIEDIYPGTKYEDTCLTGLVVEFMGRHGH</sequence>
<proteinExistence type="predicted"/>
<dbReference type="RefSeq" id="WP_120467606.1">
    <property type="nucleotide sequence ID" value="NZ_RAYQ01000004.1"/>
</dbReference>
<dbReference type="InterPro" id="IPR032675">
    <property type="entry name" value="LRR_dom_sf"/>
</dbReference>
<organism evidence="3 4">
    <name type="scientific">Parablautia intestinalis</name>
    <dbReference type="NCBI Taxonomy" id="2320100"/>
    <lineage>
        <taxon>Bacteria</taxon>
        <taxon>Bacillati</taxon>
        <taxon>Bacillota</taxon>
        <taxon>Clostridia</taxon>
        <taxon>Lachnospirales</taxon>
        <taxon>Lachnospiraceae</taxon>
        <taxon>Parablautia</taxon>
    </lineage>
</organism>
<dbReference type="EMBL" id="RAYQ01000004">
    <property type="protein sequence ID" value="RKI92780.1"/>
    <property type="molecule type" value="Genomic_DNA"/>
</dbReference>
<feature type="compositionally biased region" description="Basic and acidic residues" evidence="1">
    <location>
        <begin position="49"/>
        <end position="61"/>
    </location>
</feature>
<dbReference type="Proteomes" id="UP000280696">
    <property type="component" value="Unassembled WGS sequence"/>
</dbReference>
<dbReference type="Gene3D" id="3.80.10.10">
    <property type="entry name" value="Ribonuclease Inhibitor"/>
    <property type="match status" value="1"/>
</dbReference>